<dbReference type="SMART" id="SM00950">
    <property type="entry name" value="Piwi"/>
    <property type="match status" value="1"/>
</dbReference>
<dbReference type="Gene3D" id="3.30.420.10">
    <property type="entry name" value="Ribonuclease H-like superfamily/Ribonuclease H"/>
    <property type="match status" value="1"/>
</dbReference>
<keyword evidence="3" id="KW-1185">Reference proteome</keyword>
<comment type="caution">
    <text evidence="2">The sequence shown here is derived from an EMBL/GenBank/DDBJ whole genome shotgun (WGS) entry which is preliminary data.</text>
</comment>
<dbReference type="InterPro" id="IPR012337">
    <property type="entry name" value="RNaseH-like_sf"/>
</dbReference>
<name>H1KXR6_9EURY</name>
<gene>
    <name evidence="2" type="ORF">MetfoDRAFT_0589</name>
</gene>
<feature type="domain" description="Piwi" evidence="1">
    <location>
        <begin position="604"/>
        <end position="860"/>
    </location>
</feature>
<reference evidence="2 3" key="1">
    <citation type="submission" date="2011-09" db="EMBL/GenBank/DDBJ databases">
        <title>The draft genome of Methanotorris formicicus Mc-S-70.</title>
        <authorList>
            <consortium name="US DOE Joint Genome Institute (JGI-PGF)"/>
            <person name="Lucas S."/>
            <person name="Han J."/>
            <person name="Lapidus A."/>
            <person name="Cheng J.-F."/>
            <person name="Goodwin L."/>
            <person name="Pitluck S."/>
            <person name="Peters L."/>
            <person name="Land M.L."/>
            <person name="Hauser L."/>
            <person name="Sieprawska-Lupa M."/>
            <person name="Takai K."/>
            <person name="Miyazaki J."/>
            <person name="Whitman W."/>
            <person name="Woyke T.J."/>
        </authorList>
    </citation>
    <scope>NUCLEOTIDE SEQUENCE [LARGE SCALE GENOMIC DNA]</scope>
    <source>
        <strain evidence="2 3">Mc-S-70</strain>
    </source>
</reference>
<evidence type="ECO:0000313" key="2">
    <source>
        <dbReference type="EMBL" id="EHP87908.1"/>
    </source>
</evidence>
<dbReference type="PROSITE" id="PS50822">
    <property type="entry name" value="PIWI"/>
    <property type="match status" value="1"/>
</dbReference>
<organism evidence="2 3">
    <name type="scientific">Methanotorris formicicus Mc-S-70</name>
    <dbReference type="NCBI Taxonomy" id="647171"/>
    <lineage>
        <taxon>Archaea</taxon>
        <taxon>Methanobacteriati</taxon>
        <taxon>Methanobacteriota</taxon>
        <taxon>Methanomada group</taxon>
        <taxon>Methanococci</taxon>
        <taxon>Methanococcales</taxon>
        <taxon>Methanocaldococcaceae</taxon>
        <taxon>Methanotorris</taxon>
    </lineage>
</organism>
<dbReference type="Proteomes" id="UP000003706">
    <property type="component" value="Unassembled WGS sequence"/>
</dbReference>
<dbReference type="Pfam" id="PF02171">
    <property type="entry name" value="Piwi"/>
    <property type="match status" value="1"/>
</dbReference>
<dbReference type="SUPFAM" id="SSF53098">
    <property type="entry name" value="Ribonuclease H-like"/>
    <property type="match status" value="1"/>
</dbReference>
<dbReference type="AlphaFoldDB" id="H1KXR6"/>
<protein>
    <submittedName>
        <fullName evidence="2">Stem cell self-renewal protein Piwi</fullName>
    </submittedName>
</protein>
<accession>H1KXR6</accession>
<evidence type="ECO:0000313" key="3">
    <source>
        <dbReference type="Proteomes" id="UP000003706"/>
    </source>
</evidence>
<dbReference type="GO" id="GO:0003676">
    <property type="term" value="F:nucleic acid binding"/>
    <property type="evidence" value="ECO:0007669"/>
    <property type="project" value="InterPro"/>
</dbReference>
<dbReference type="EMBL" id="AGJL01000011">
    <property type="protein sequence ID" value="EHP87908.1"/>
    <property type="molecule type" value="Genomic_DNA"/>
</dbReference>
<sequence>MIVFIGVSVLTCANLDNSSEQLNPKLFIELVSILLSAVSMEVSPFFNELFKYYIFLFFGFKVNIVKSHYQSIKKHKIIFYSGGIMDEYYTNAFPINKYFINRIISENCIRCLCKITKLEKKEKIEELLYSISATLGGIYIDDYNPMKNKFSFYIWKGILNKKIKSYGSEWLINKMKNMGFKDPENKTLLNYVKKKYEKDIKFDIIKKEKIEWSNLDWEIKEKIVLGAIKTHPTIRKLIEYKNEKFIDKIGKKILTYFSITITSDENENYFLIVKPKHKIISSETIYNMLKNNKIDFKTLERKLLNGSALITTSRAVGRRKYVKIKKIISPKEKEYWQHTQDINEHYEKEGVPISVGGDDIHCYIFIGEDDYAYHTKNSLLYEGVTEDVQKILLDMGKFLEELETAKSILKQGNLIDFSREFLNISTKDDYTLTLLSTLSDIKVKLKTESGIITGDYQKLREIFDWIFDKSFNPLKPKNCYLPLSIPPILNDKKKIGVYIFYSNISDPELRFIEGIFKKLGLICAINKSVPKIEVKLKKEVDFEDYANSRIIITQTVLSNLEDGEQPFLICISPLLPNNEFDELKMHLFSHPQLIFHQFMYPFNLRKCLEKESFKKPFINSILSQFFHKMGMYLFSLSDELGNYDFIIGYDISREKDDIGKIKGIGGSAIIYNNYGHVKSIITFDDVGSSEIGRYDLLFAQVHSELIPHLNLNNKRKIKILLLKDGRIFKKELEKLSQISKKYNFEITYIDVRKSTLLRFWGVRRGKVVPEYKNSYGKFGRAYYISSHYYNRFFKQPIAIVEKYHIDEGNYKRVEIEENDIKQLVLLTKINYSQLMPDKMRLPAPVHYAHKHVNAVRRGWKIKDVSILRSGCLPTI</sequence>
<evidence type="ECO:0000259" key="1">
    <source>
        <dbReference type="PROSITE" id="PS50822"/>
    </source>
</evidence>
<dbReference type="PATRIC" id="fig|647171.4.peg.581"/>
<dbReference type="InterPro" id="IPR003165">
    <property type="entry name" value="Piwi"/>
</dbReference>
<proteinExistence type="predicted"/>
<dbReference type="InterPro" id="IPR036397">
    <property type="entry name" value="RNaseH_sf"/>
</dbReference>